<dbReference type="RefSeq" id="WP_166952749.1">
    <property type="nucleotide sequence ID" value="NZ_JAARLZ010000017.1"/>
</dbReference>
<organism evidence="4 5">
    <name type="scientific">Luteibacter anthropi</name>
    <dbReference type="NCBI Taxonomy" id="564369"/>
    <lineage>
        <taxon>Bacteria</taxon>
        <taxon>Pseudomonadati</taxon>
        <taxon>Pseudomonadota</taxon>
        <taxon>Gammaproteobacteria</taxon>
        <taxon>Lysobacterales</taxon>
        <taxon>Rhodanobacteraceae</taxon>
        <taxon>Luteibacter</taxon>
    </lineage>
</organism>
<keyword evidence="1" id="KW-0328">Glycosyltransferase</keyword>
<dbReference type="InterPro" id="IPR028098">
    <property type="entry name" value="Glyco_trans_4-like_N"/>
</dbReference>
<gene>
    <name evidence="4" type="ORF">HBF25_21490</name>
</gene>
<evidence type="ECO:0000259" key="3">
    <source>
        <dbReference type="Pfam" id="PF13439"/>
    </source>
</evidence>
<reference evidence="4 5" key="1">
    <citation type="submission" date="2020-03" db="EMBL/GenBank/DDBJ databases">
        <authorList>
            <person name="Lai Q."/>
        </authorList>
    </citation>
    <scope>NUCLEOTIDE SEQUENCE [LARGE SCALE GENOMIC DNA]</scope>
    <source>
        <strain evidence="4 5">CCUG 25036</strain>
    </source>
</reference>
<keyword evidence="5" id="KW-1185">Reference proteome</keyword>
<dbReference type="Pfam" id="PF13439">
    <property type="entry name" value="Glyco_transf_4"/>
    <property type="match status" value="1"/>
</dbReference>
<dbReference type="SUPFAM" id="SSF53756">
    <property type="entry name" value="UDP-Glycosyltransferase/glycogen phosphorylase"/>
    <property type="match status" value="1"/>
</dbReference>
<dbReference type="AlphaFoldDB" id="A0A7X5UED5"/>
<sequence>MTDLAKRPRLLVLSTTYPRWRDDHEPGFVHELARRLTDRFDVVAIVPHAEGALRREVLDGVTVFRYRYALERWETLVQDGGITTHLRRSPWKWLLVPGFFAMQWFSARSALVAGTVVHAHWIVLPGIVARLLRKRYLVTSHGADLFALRGKLAVRLKRWVMQRADATTVVSRAMLPMATELSAGKLPVVAPMGVDLSVRFTPDPAILRETDRIVFVGRLVEKKGLDVLLRAMPAVLAERPHAHLCIVGHGPLLETLTGLVRHLDIGHAVTFVGPVPSMALPEHYQRASLFVAPFRPASSGDQEGLGLVLVEALGCGCPVVTTDVDAVSDVLEGMSGVVQVPSGDERALSSAIIASLQDQTVVEAVASTRSILVDRFDWNHVARRYGDILSGLLDDQGN</sequence>
<keyword evidence="2 4" id="KW-0808">Transferase</keyword>
<proteinExistence type="predicted"/>
<dbReference type="Gene3D" id="3.40.50.2000">
    <property type="entry name" value="Glycogen Phosphorylase B"/>
    <property type="match status" value="2"/>
</dbReference>
<dbReference type="GO" id="GO:0016757">
    <property type="term" value="F:glycosyltransferase activity"/>
    <property type="evidence" value="ECO:0007669"/>
    <property type="project" value="UniProtKB-KW"/>
</dbReference>
<accession>A0A7X5UED5</accession>
<feature type="domain" description="Glycosyltransferase subfamily 4-like N-terminal" evidence="3">
    <location>
        <begin position="29"/>
        <end position="197"/>
    </location>
</feature>
<evidence type="ECO:0000256" key="1">
    <source>
        <dbReference type="ARBA" id="ARBA00022676"/>
    </source>
</evidence>
<dbReference type="PANTHER" id="PTHR12526:SF510">
    <property type="entry name" value="D-INOSITOL 3-PHOSPHATE GLYCOSYLTRANSFERASE"/>
    <property type="match status" value="1"/>
</dbReference>
<dbReference type="EMBL" id="JAARLZ010000017">
    <property type="protein sequence ID" value="NII08965.1"/>
    <property type="molecule type" value="Genomic_DNA"/>
</dbReference>
<evidence type="ECO:0000256" key="2">
    <source>
        <dbReference type="ARBA" id="ARBA00022679"/>
    </source>
</evidence>
<name>A0A7X5UED5_9GAMM</name>
<dbReference type="PANTHER" id="PTHR12526">
    <property type="entry name" value="GLYCOSYLTRANSFERASE"/>
    <property type="match status" value="1"/>
</dbReference>
<dbReference type="Pfam" id="PF13692">
    <property type="entry name" value="Glyco_trans_1_4"/>
    <property type="match status" value="1"/>
</dbReference>
<dbReference type="Proteomes" id="UP000490980">
    <property type="component" value="Unassembled WGS sequence"/>
</dbReference>
<protein>
    <submittedName>
        <fullName evidence="4">Glycosyltransferase family 4 protein</fullName>
    </submittedName>
</protein>
<evidence type="ECO:0000313" key="4">
    <source>
        <dbReference type="EMBL" id="NII08965.1"/>
    </source>
</evidence>
<comment type="caution">
    <text evidence="4">The sequence shown here is derived from an EMBL/GenBank/DDBJ whole genome shotgun (WGS) entry which is preliminary data.</text>
</comment>
<evidence type="ECO:0000313" key="5">
    <source>
        <dbReference type="Proteomes" id="UP000490980"/>
    </source>
</evidence>